<evidence type="ECO:0000256" key="3">
    <source>
        <dbReference type="ARBA" id="ARBA00012560"/>
    </source>
</evidence>
<keyword evidence="5 10" id="KW-0328">Glycosyltransferase</keyword>
<evidence type="ECO:0000256" key="4">
    <source>
        <dbReference type="ARBA" id="ARBA00020295"/>
    </source>
</evidence>
<evidence type="ECO:0000313" key="12">
    <source>
        <dbReference type="EMBL" id="VFJ55664.1"/>
    </source>
</evidence>
<evidence type="ECO:0000313" key="13">
    <source>
        <dbReference type="EMBL" id="VFK10775.1"/>
    </source>
</evidence>
<evidence type="ECO:0000313" key="11">
    <source>
        <dbReference type="EMBL" id="VFJ54811.1"/>
    </source>
</evidence>
<dbReference type="GO" id="GO:0005975">
    <property type="term" value="P:carbohydrate metabolic process"/>
    <property type="evidence" value="ECO:0007669"/>
    <property type="project" value="InterPro"/>
</dbReference>
<proteinExistence type="inferred from homology"/>
<dbReference type="InterPro" id="IPR017853">
    <property type="entry name" value="GH"/>
</dbReference>
<evidence type="ECO:0000256" key="2">
    <source>
        <dbReference type="ARBA" id="ARBA00005684"/>
    </source>
</evidence>
<dbReference type="EMBL" id="CAADFL010000154">
    <property type="protein sequence ID" value="VFK10775.1"/>
    <property type="molecule type" value="Genomic_DNA"/>
</dbReference>
<comment type="catalytic activity">
    <reaction evidence="1 10">
        <text>Transfers a segment of a (1-&gt;4)-alpha-D-glucan to a new position in an acceptor, which may be glucose or a (1-&gt;4)-alpha-D-glucan.</text>
        <dbReference type="EC" id="2.4.1.25"/>
    </reaction>
</comment>
<evidence type="ECO:0000256" key="1">
    <source>
        <dbReference type="ARBA" id="ARBA00000439"/>
    </source>
</evidence>
<keyword evidence="7 10" id="KW-0119">Carbohydrate metabolism</keyword>
<evidence type="ECO:0000256" key="5">
    <source>
        <dbReference type="ARBA" id="ARBA00022676"/>
    </source>
</evidence>
<protein>
    <recommendedName>
        <fullName evidence="4 10">4-alpha-glucanotransferase</fullName>
        <ecNumber evidence="3 10">2.4.1.25</ecNumber>
    </recommendedName>
    <alternativeName>
        <fullName evidence="8 10">Amylomaltase</fullName>
    </alternativeName>
    <alternativeName>
        <fullName evidence="9 10">Disproportionating enzyme</fullName>
    </alternativeName>
</protein>
<organism evidence="13">
    <name type="scientific">Candidatus Kentrum sp. FM</name>
    <dbReference type="NCBI Taxonomy" id="2126340"/>
    <lineage>
        <taxon>Bacteria</taxon>
        <taxon>Pseudomonadati</taxon>
        <taxon>Pseudomonadota</taxon>
        <taxon>Gammaproteobacteria</taxon>
        <taxon>Candidatus Kentrum</taxon>
    </lineage>
</organism>
<name>A0A450W189_9GAMM</name>
<dbReference type="PANTHER" id="PTHR32438">
    <property type="entry name" value="4-ALPHA-GLUCANOTRANSFERASE DPE1, CHLOROPLASTIC/AMYLOPLASTIC"/>
    <property type="match status" value="1"/>
</dbReference>
<dbReference type="AlphaFoldDB" id="A0A450W189"/>
<dbReference type="GO" id="GO:0004134">
    <property type="term" value="F:4-alpha-glucanotransferase activity"/>
    <property type="evidence" value="ECO:0007669"/>
    <property type="project" value="UniProtKB-EC"/>
</dbReference>
<evidence type="ECO:0000256" key="6">
    <source>
        <dbReference type="ARBA" id="ARBA00022679"/>
    </source>
</evidence>
<accession>A0A450W189</accession>
<dbReference type="SUPFAM" id="SSF51445">
    <property type="entry name" value="(Trans)glycosidases"/>
    <property type="match status" value="1"/>
</dbReference>
<dbReference type="NCBIfam" id="TIGR00217">
    <property type="entry name" value="malQ"/>
    <property type="match status" value="1"/>
</dbReference>
<reference evidence="13" key="1">
    <citation type="submission" date="2019-02" db="EMBL/GenBank/DDBJ databases">
        <authorList>
            <person name="Gruber-Vodicka R. H."/>
            <person name="Seah K. B. B."/>
        </authorList>
    </citation>
    <scope>NUCLEOTIDE SEQUENCE</scope>
    <source>
        <strain evidence="11">BECK_BZ163</strain>
        <strain evidence="13">BECK_BZ164</strain>
        <strain evidence="12">BECK_BZ165</strain>
    </source>
</reference>
<sequence length="534" mass="60548">MKIQMKPTPNTPSLSPLPLDKRQAGILLHPTSLPGGAGSGHGDLGKNAYRFVDFLKAGGFRVWQTLPLGPTGAYHNPYSSPSVNGGNTQLISLEKLVERGWLDSVTDDDAGGNSPAREKNSFAPEAFARHKRDLVRARAGFLKRASGKEGDEYEAFLVAQGYWLDDYSLFEALRQAHGGAPWREWPAPLRDREQAAMENARKELLDLIQQIRFEQFLFFQQWFDLKKYANRQGIGLFGDMPIFVDLNSDSVWSHRYYFRLDEEGQPTVVTGVPPDYFAETGQLWGNPHYDWERMRKDDFLWWRNRFRGHLQLFDILRIDHFRGFEAHWEVPGGDKTAMNGRWVEAPGMELFTVLRERFPTLPLVAEDLGVITPEVDALRDHFGFPGMRVLQFGFDGNADNTHVPHAHIANAVVYAGTHDNDTTLGWLESLPEAERTRVRRYLDVHEKNIPKGLMRSALASVGNLAVLTMQDILGLGSEGRMNRPGVAKGNWQWRFSWDQLPEGTEDYLRELVERYGRAPGRASIAENTAENDAN</sequence>
<evidence type="ECO:0000256" key="7">
    <source>
        <dbReference type="ARBA" id="ARBA00023277"/>
    </source>
</evidence>
<keyword evidence="6 10" id="KW-0808">Transferase</keyword>
<comment type="similarity">
    <text evidence="2 10">Belongs to the disproportionating enzyme family.</text>
</comment>
<evidence type="ECO:0000256" key="10">
    <source>
        <dbReference type="RuleBase" id="RU361207"/>
    </source>
</evidence>
<dbReference type="EC" id="2.4.1.25" evidence="3 10"/>
<dbReference type="NCBIfam" id="NF011080">
    <property type="entry name" value="PRK14508.1-3"/>
    <property type="match status" value="1"/>
</dbReference>
<gene>
    <name evidence="11" type="ORF">BECKFM1743A_GA0114220_101375</name>
    <name evidence="13" type="ORF">BECKFM1743B_GA0114221_101544</name>
    <name evidence="12" type="ORF">BECKFM1743C_GA0114222_101624</name>
</gene>
<dbReference type="Pfam" id="PF02446">
    <property type="entry name" value="Glyco_hydro_77"/>
    <property type="match status" value="1"/>
</dbReference>
<evidence type="ECO:0000256" key="8">
    <source>
        <dbReference type="ARBA" id="ARBA00031423"/>
    </source>
</evidence>
<dbReference type="EMBL" id="CAADEZ010000137">
    <property type="protein sequence ID" value="VFJ54811.1"/>
    <property type="molecule type" value="Genomic_DNA"/>
</dbReference>
<evidence type="ECO:0000256" key="9">
    <source>
        <dbReference type="ARBA" id="ARBA00031501"/>
    </source>
</evidence>
<dbReference type="EMBL" id="CAADFA010000162">
    <property type="protein sequence ID" value="VFJ55664.1"/>
    <property type="molecule type" value="Genomic_DNA"/>
</dbReference>
<dbReference type="Gene3D" id="3.20.20.80">
    <property type="entry name" value="Glycosidases"/>
    <property type="match status" value="1"/>
</dbReference>
<dbReference type="PANTHER" id="PTHR32438:SF5">
    <property type="entry name" value="4-ALPHA-GLUCANOTRANSFERASE DPE1, CHLOROPLASTIC_AMYLOPLASTIC"/>
    <property type="match status" value="1"/>
</dbReference>
<dbReference type="InterPro" id="IPR003385">
    <property type="entry name" value="Glyco_hydro_77"/>
</dbReference>